<organism evidence="2">
    <name type="scientific">hydrothermal vent metagenome</name>
    <dbReference type="NCBI Taxonomy" id="652676"/>
    <lineage>
        <taxon>unclassified sequences</taxon>
        <taxon>metagenomes</taxon>
        <taxon>ecological metagenomes</taxon>
    </lineage>
</organism>
<dbReference type="Gene3D" id="2.120.10.30">
    <property type="entry name" value="TolB, C-terminal domain"/>
    <property type="match status" value="2"/>
</dbReference>
<keyword evidence="1" id="KW-0677">Repeat</keyword>
<sequence>MSFNYVIIFLLFLTSLIKPQDIAYKKSLGKFENASAFSFTPSGNFYITDAGKNDIIKLDTLGNILQSIGGYGWETLTFDEPVDIYATDLRVYVTDKNNNRIQVLDKDLNYLFMLKTDGNSNDKNNFFFPTSCATSIQGDIYILDSDNSRIMKYNSEGVFLIEFGGYDSGEFQLVDPIKLGIAQDSKLFVLGDEIVTVFDQYGLGLFKLKLDFSAVNLNITFDNFVVNDEKELYYLNLRNPAKKIEKFAPPDLPEDAVIVEATIFNDRLYILTENEILVYSIIKI</sequence>
<dbReference type="SUPFAM" id="SSF101898">
    <property type="entry name" value="NHL repeat"/>
    <property type="match status" value="1"/>
</dbReference>
<gene>
    <name evidence="2" type="ORF">MNBD_IGNAVI01-626</name>
</gene>
<protein>
    <recommendedName>
        <fullName evidence="3">Periplasmic ATP/GTP-binding protein</fullName>
    </recommendedName>
</protein>
<name>A0A3B1CVI8_9ZZZZ</name>
<dbReference type="GO" id="GO:0008270">
    <property type="term" value="F:zinc ion binding"/>
    <property type="evidence" value="ECO:0007669"/>
    <property type="project" value="UniProtKB-KW"/>
</dbReference>
<accession>A0A3B1CVI8</accession>
<dbReference type="PROSITE" id="PS51125">
    <property type="entry name" value="NHL"/>
    <property type="match status" value="1"/>
</dbReference>
<dbReference type="AlphaFoldDB" id="A0A3B1CVI8"/>
<dbReference type="EMBL" id="UOGD01000353">
    <property type="protein sequence ID" value="VAX26670.1"/>
    <property type="molecule type" value="Genomic_DNA"/>
</dbReference>
<dbReference type="InterPro" id="IPR001258">
    <property type="entry name" value="NHL_repeat"/>
</dbReference>
<evidence type="ECO:0008006" key="3">
    <source>
        <dbReference type="Google" id="ProtNLM"/>
    </source>
</evidence>
<proteinExistence type="predicted"/>
<dbReference type="CDD" id="cd05819">
    <property type="entry name" value="NHL"/>
    <property type="match status" value="1"/>
</dbReference>
<dbReference type="InterPro" id="IPR011042">
    <property type="entry name" value="6-blade_b-propeller_TolB-like"/>
</dbReference>
<dbReference type="Pfam" id="PF01436">
    <property type="entry name" value="NHL"/>
    <property type="match status" value="1"/>
</dbReference>
<evidence type="ECO:0000256" key="1">
    <source>
        <dbReference type="ARBA" id="ARBA00022737"/>
    </source>
</evidence>
<dbReference type="PANTHER" id="PTHR24104">
    <property type="entry name" value="E3 UBIQUITIN-PROTEIN LIGASE NHLRC1-RELATED"/>
    <property type="match status" value="1"/>
</dbReference>
<dbReference type="PANTHER" id="PTHR24104:SF25">
    <property type="entry name" value="PROTEIN LIN-41"/>
    <property type="match status" value="1"/>
</dbReference>
<reference evidence="2" key="1">
    <citation type="submission" date="2018-06" db="EMBL/GenBank/DDBJ databases">
        <authorList>
            <person name="Zhirakovskaya E."/>
        </authorList>
    </citation>
    <scope>NUCLEOTIDE SEQUENCE</scope>
</reference>
<dbReference type="InterPro" id="IPR050952">
    <property type="entry name" value="TRIM-NHL_E3_ligases"/>
</dbReference>
<evidence type="ECO:0000313" key="2">
    <source>
        <dbReference type="EMBL" id="VAX26670.1"/>
    </source>
</evidence>